<gene>
    <name evidence="2" type="ORF">SAMN04489832_3411</name>
</gene>
<reference evidence="3" key="1">
    <citation type="submission" date="2016-12" db="EMBL/GenBank/DDBJ databases">
        <authorList>
            <person name="Varghese N."/>
            <person name="Submissions S."/>
        </authorList>
    </citation>
    <scope>NUCLEOTIDE SEQUENCE [LARGE SCALE GENOMIC DNA]</scope>
    <source>
        <strain evidence="3">DSM 45599</strain>
    </source>
</reference>
<keyword evidence="3" id="KW-1185">Reference proteome</keyword>
<evidence type="ECO:0000256" key="1">
    <source>
        <dbReference type="SAM" id="MobiDB-lite"/>
    </source>
</evidence>
<dbReference type="AlphaFoldDB" id="A0A1N5YY56"/>
<evidence type="ECO:0000313" key="3">
    <source>
        <dbReference type="Proteomes" id="UP000185124"/>
    </source>
</evidence>
<accession>A0A1N5YY56</accession>
<dbReference type="Proteomes" id="UP000185124">
    <property type="component" value="Unassembled WGS sequence"/>
</dbReference>
<evidence type="ECO:0000313" key="2">
    <source>
        <dbReference type="EMBL" id="SIN14444.1"/>
    </source>
</evidence>
<organism evidence="2 3">
    <name type="scientific">Micromonospora cremea</name>
    <dbReference type="NCBI Taxonomy" id="709881"/>
    <lineage>
        <taxon>Bacteria</taxon>
        <taxon>Bacillati</taxon>
        <taxon>Actinomycetota</taxon>
        <taxon>Actinomycetes</taxon>
        <taxon>Micromonosporales</taxon>
        <taxon>Micromonosporaceae</taxon>
        <taxon>Micromonospora</taxon>
    </lineage>
</organism>
<feature type="region of interest" description="Disordered" evidence="1">
    <location>
        <begin position="251"/>
        <end position="273"/>
    </location>
</feature>
<sequence>MSVGDSGDTPGVDAQTAVDAEILFGWPVEAIDELAALSRQAHAGSISIGDWRSRDREMRAQLPPLSDHDRKSVADLKRELIRSGGYESDDGDRLFSRLHAMITPAPDNAKLRQRLTRVADLRKESDAEMQASLDKGRERILRWLREEGDDDRDPVTMLPWSFIAQFRVVDEPKLGPLPQPINAARKRALERATVEQVAEARAMSGQRVDALAAASSNMALYALTLFPKLLIEADPDDPKAAELPHAMRDLWDNPATQRALRRETADGWPPEYE</sequence>
<proteinExistence type="predicted"/>
<dbReference type="EMBL" id="FSQT01000002">
    <property type="protein sequence ID" value="SIN14444.1"/>
    <property type="molecule type" value="Genomic_DNA"/>
</dbReference>
<name>A0A1N5YY56_9ACTN</name>
<protein>
    <submittedName>
        <fullName evidence="2">Uncharacterized protein</fullName>
    </submittedName>
</protein>